<organism evidence="1 2">
    <name type="scientific">Epilithonimonas hispanica</name>
    <dbReference type="NCBI Taxonomy" id="358687"/>
    <lineage>
        <taxon>Bacteria</taxon>
        <taxon>Pseudomonadati</taxon>
        <taxon>Bacteroidota</taxon>
        <taxon>Flavobacteriia</taxon>
        <taxon>Flavobacteriales</taxon>
        <taxon>Weeksellaceae</taxon>
        <taxon>Chryseobacterium group</taxon>
        <taxon>Epilithonimonas</taxon>
    </lineage>
</organism>
<evidence type="ECO:0000313" key="1">
    <source>
        <dbReference type="EMBL" id="REC71378.1"/>
    </source>
</evidence>
<dbReference type="AlphaFoldDB" id="A0A3D9D0E1"/>
<gene>
    <name evidence="1" type="ORF">DRF58_06060</name>
</gene>
<proteinExistence type="predicted"/>
<sequence length="92" mass="10551">MKDFLLDDNNDLKIINGDFDIGESEMQEVGLILQSTQGEWKENPLLGPNLFRFIKAKTNKAEIEREVSLHLGMDNKDFKTLKTKIETIVNRG</sequence>
<dbReference type="EMBL" id="QNUG01000010">
    <property type="protein sequence ID" value="REC71378.1"/>
    <property type="molecule type" value="Genomic_DNA"/>
</dbReference>
<comment type="caution">
    <text evidence="1">The sequence shown here is derived from an EMBL/GenBank/DDBJ whole genome shotgun (WGS) entry which is preliminary data.</text>
</comment>
<dbReference type="Proteomes" id="UP000256326">
    <property type="component" value="Unassembled WGS sequence"/>
</dbReference>
<accession>A0A3D9D0E1</accession>
<reference evidence="1 2" key="1">
    <citation type="journal article" date="2006" name="Int. J. Syst. Evol. Microbiol.">
        <title>Chryseobacterium hispanicum sp. nov., isolated from the drinking water distribution system of Sevilla, Spain.</title>
        <authorList>
            <person name="Gallego V."/>
            <person name="Garcia M.T."/>
            <person name="Ventosa A."/>
        </authorList>
    </citation>
    <scope>NUCLEOTIDE SEQUENCE [LARGE SCALE GENOMIC DNA]</scope>
    <source>
        <strain evidence="1 2">KCTC 22104</strain>
    </source>
</reference>
<evidence type="ECO:0000313" key="2">
    <source>
        <dbReference type="Proteomes" id="UP000256326"/>
    </source>
</evidence>
<dbReference type="RefSeq" id="WP_116033870.1">
    <property type="nucleotide sequence ID" value="NZ_JBHLVV010000052.1"/>
</dbReference>
<keyword evidence="2" id="KW-1185">Reference proteome</keyword>
<name>A0A3D9D0E1_9FLAO</name>
<dbReference type="OrthoDB" id="799440at2"/>
<protein>
    <submittedName>
        <fullName evidence="1">Uncharacterized protein</fullName>
    </submittedName>
</protein>